<dbReference type="EMBL" id="BOOY01000030">
    <property type="protein sequence ID" value="GIJ04877.1"/>
    <property type="molecule type" value="Genomic_DNA"/>
</dbReference>
<name>A0A8J3YBS9_9ACTN</name>
<evidence type="ECO:0000313" key="3">
    <source>
        <dbReference type="EMBL" id="GIJ04877.1"/>
    </source>
</evidence>
<sequence length="240" mass="24065">MTALVLVAHGTRSAAGQAQVRAVASAVRRRAPGIDLRLAYADVQEPHVREVAAALDGPAVVVPLLLTAGYHVRVDIAGAVAGRPAVVTAPLGRDPRLLAELAARIAAAGPADAVVLAAAGSSDPRSIAEVADVARALPGDPVVGYAAGPSPRVPDVVARLRAAGAERIVVGAYLLVDGVFHRGLARAGADAVTAPLATSPVVAEAVLDRWRAAADVTSATPGPADVSPSVAWAMRAASRA</sequence>
<dbReference type="GO" id="GO:0046872">
    <property type="term" value="F:metal ion binding"/>
    <property type="evidence" value="ECO:0007669"/>
    <property type="project" value="UniProtKB-KW"/>
</dbReference>
<keyword evidence="1" id="KW-0479">Metal-binding</keyword>
<dbReference type="InterPro" id="IPR002762">
    <property type="entry name" value="CbiX-like"/>
</dbReference>
<dbReference type="SUPFAM" id="SSF53800">
    <property type="entry name" value="Chelatase"/>
    <property type="match status" value="1"/>
</dbReference>
<dbReference type="InterPro" id="IPR050963">
    <property type="entry name" value="Sirohydro_Cobaltochel/CbiX"/>
</dbReference>
<accession>A0A8J3YBS9</accession>
<proteinExistence type="predicted"/>
<dbReference type="Pfam" id="PF01903">
    <property type="entry name" value="CbiX"/>
    <property type="match status" value="2"/>
</dbReference>
<keyword evidence="2" id="KW-0456">Lyase</keyword>
<dbReference type="CDD" id="cd03416">
    <property type="entry name" value="CbiX_SirB_N"/>
    <property type="match status" value="1"/>
</dbReference>
<keyword evidence="4" id="KW-1185">Reference proteome</keyword>
<dbReference type="PANTHER" id="PTHR33542:SF5">
    <property type="entry name" value="FERROCHELATASE CHE1"/>
    <property type="match status" value="1"/>
</dbReference>
<dbReference type="GO" id="GO:0016829">
    <property type="term" value="F:lyase activity"/>
    <property type="evidence" value="ECO:0007669"/>
    <property type="project" value="UniProtKB-KW"/>
</dbReference>
<evidence type="ECO:0000313" key="4">
    <source>
        <dbReference type="Proteomes" id="UP000652013"/>
    </source>
</evidence>
<dbReference type="PANTHER" id="PTHR33542">
    <property type="entry name" value="SIROHYDROCHLORIN FERROCHELATASE, CHLOROPLASTIC"/>
    <property type="match status" value="1"/>
</dbReference>
<evidence type="ECO:0000256" key="2">
    <source>
        <dbReference type="ARBA" id="ARBA00023239"/>
    </source>
</evidence>
<dbReference type="Gene3D" id="3.40.50.1400">
    <property type="match status" value="2"/>
</dbReference>
<protein>
    <recommendedName>
        <fullName evidence="5">Sirohydrochlorin ferrochelatase</fullName>
    </recommendedName>
</protein>
<dbReference type="RefSeq" id="WP_203940108.1">
    <property type="nucleotide sequence ID" value="NZ_BAAAGJ010000005.1"/>
</dbReference>
<dbReference type="Proteomes" id="UP000652013">
    <property type="component" value="Unassembled WGS sequence"/>
</dbReference>
<gene>
    <name evidence="3" type="ORF">Sya03_42290</name>
</gene>
<comment type="caution">
    <text evidence="3">The sequence shown here is derived from an EMBL/GenBank/DDBJ whole genome shotgun (WGS) entry which is preliminary data.</text>
</comment>
<dbReference type="AlphaFoldDB" id="A0A8J3YBS9"/>
<organism evidence="3 4">
    <name type="scientific">Spirilliplanes yamanashiensis</name>
    <dbReference type="NCBI Taxonomy" id="42233"/>
    <lineage>
        <taxon>Bacteria</taxon>
        <taxon>Bacillati</taxon>
        <taxon>Actinomycetota</taxon>
        <taxon>Actinomycetes</taxon>
        <taxon>Micromonosporales</taxon>
        <taxon>Micromonosporaceae</taxon>
        <taxon>Spirilliplanes</taxon>
    </lineage>
</organism>
<evidence type="ECO:0000256" key="1">
    <source>
        <dbReference type="ARBA" id="ARBA00022723"/>
    </source>
</evidence>
<reference evidence="3" key="1">
    <citation type="submission" date="2021-01" db="EMBL/GenBank/DDBJ databases">
        <title>Whole genome shotgun sequence of Spirilliplanes yamanashiensis NBRC 15828.</title>
        <authorList>
            <person name="Komaki H."/>
            <person name="Tamura T."/>
        </authorList>
    </citation>
    <scope>NUCLEOTIDE SEQUENCE</scope>
    <source>
        <strain evidence="3">NBRC 15828</strain>
    </source>
</reference>
<evidence type="ECO:0008006" key="5">
    <source>
        <dbReference type="Google" id="ProtNLM"/>
    </source>
</evidence>